<sequence length="842" mass="89099">MVVSATEKVSITQTNFSDCSCLVGGGGLCLESDSPVTLSLCRCVGCHVAGSSYSPNGGGMFVYSEQHVVASTISDLFFDDCHSDHSGGGLFLSVSFADSIIAFIYIQQCSSAIGVNSMGNGGGMVLTISRDISITIRNLRIEDCCSEGLGGGLNVQCPTGSASLSDCQFIRCRLNGTTGTTGTGGAIMATAYSKKCSITNCEFDDCSSNTLGGAVLFSASSLLLSNILFVGNTVGATPVYPPADPSSERTQFVDIAVYDAREKTTQRIQFTDGNYVLTSLSTTKSLKFDTEYTITSIVGVVPASSSSLSNVIEIPVAAWAFNLAATPSFATFTTPPQPPTLIGATAHLVSDESNSTHVIIVFNEKVKGSFVFVVEEGGKDVEISVHIPDPSIVGESENFVVAGTNKVLSNDANYTIKSISPETEPEADSTAIVWMNDTIKFHVPKLPDIPPSTQGIVVVARDGSDSMDECGREDLPCRTVWKGQMVEKGKGGEWMSVLVRGSAEMGEGFWIEGNMRMTLSSESSTQRSRVVIGGSSLSSLDGIVTICSATVQVRDLNVILPPSEERSSSRWAFVVDSDGTLEADSLGLSGEGEIGVGLAKVKSGTGRFNSILIWSGSSFGSGVGVIVGEGNGESISVLISEMVIRDTTTSNTPLIAFSSLSPLSTFKMEGSRFQKTRLVIQSSLSSDGAGVIEVSTAQSRTEISDCVFESSGVIVGTRTITRSALHVTLDSSSTSWCSLVISSCLFLDSHPSSSLSASLHIQVLSGLTTIVFEDSWFEETTPTRMWTRFDSGIACLDWTRGRVASSSSTLNGALIENWKELPIFVRRHGVFSNCKLVMSKKS</sequence>
<comment type="caution">
    <text evidence="1">The sequence shown here is derived from an EMBL/GenBank/DDBJ whole genome shotgun (WGS) entry which is preliminary data.</text>
</comment>
<protein>
    <recommendedName>
        <fullName evidence="3">Right handed beta helix domain-containing protein</fullName>
    </recommendedName>
</protein>
<dbReference type="Proteomes" id="UP001281761">
    <property type="component" value="Unassembled WGS sequence"/>
</dbReference>
<organism evidence="1 2">
    <name type="scientific">Blattamonas nauphoetae</name>
    <dbReference type="NCBI Taxonomy" id="2049346"/>
    <lineage>
        <taxon>Eukaryota</taxon>
        <taxon>Metamonada</taxon>
        <taxon>Preaxostyla</taxon>
        <taxon>Oxymonadida</taxon>
        <taxon>Blattamonas</taxon>
    </lineage>
</organism>
<accession>A0ABQ9Y6X0</accession>
<reference evidence="1 2" key="1">
    <citation type="journal article" date="2022" name="bioRxiv">
        <title>Genomics of Preaxostyla Flagellates Illuminates Evolutionary Transitions and the Path Towards Mitochondrial Loss.</title>
        <authorList>
            <person name="Novak L.V.F."/>
            <person name="Treitli S.C."/>
            <person name="Pyrih J."/>
            <person name="Halakuc P."/>
            <person name="Pipaliya S.V."/>
            <person name="Vacek V."/>
            <person name="Brzon O."/>
            <person name="Soukal P."/>
            <person name="Eme L."/>
            <person name="Dacks J.B."/>
            <person name="Karnkowska A."/>
            <person name="Elias M."/>
            <person name="Hampl V."/>
        </authorList>
    </citation>
    <scope>NUCLEOTIDE SEQUENCE [LARGE SCALE GENOMIC DNA]</scope>
    <source>
        <strain evidence="1">NAU3</strain>
        <tissue evidence="1">Gut</tissue>
    </source>
</reference>
<proteinExistence type="predicted"/>
<evidence type="ECO:0000313" key="1">
    <source>
        <dbReference type="EMBL" id="KAK2959481.1"/>
    </source>
</evidence>
<dbReference type="SUPFAM" id="SSF51126">
    <property type="entry name" value="Pectin lyase-like"/>
    <property type="match status" value="1"/>
</dbReference>
<gene>
    <name evidence="1" type="ORF">BLNAU_5530</name>
</gene>
<dbReference type="EMBL" id="JARBJD010000029">
    <property type="protein sequence ID" value="KAK2959481.1"/>
    <property type="molecule type" value="Genomic_DNA"/>
</dbReference>
<dbReference type="InterPro" id="IPR011050">
    <property type="entry name" value="Pectin_lyase_fold/virulence"/>
</dbReference>
<keyword evidence="2" id="KW-1185">Reference proteome</keyword>
<evidence type="ECO:0008006" key="3">
    <source>
        <dbReference type="Google" id="ProtNLM"/>
    </source>
</evidence>
<evidence type="ECO:0000313" key="2">
    <source>
        <dbReference type="Proteomes" id="UP001281761"/>
    </source>
</evidence>
<name>A0ABQ9Y6X0_9EUKA</name>